<feature type="signal peptide" evidence="1">
    <location>
        <begin position="1"/>
        <end position="19"/>
    </location>
</feature>
<protein>
    <submittedName>
        <fullName evidence="2">DUF2927 domain-containing protein</fullName>
    </submittedName>
</protein>
<dbReference type="InterPro" id="IPR011990">
    <property type="entry name" value="TPR-like_helical_dom_sf"/>
</dbReference>
<feature type="chain" id="PRO_5035145586" evidence="1">
    <location>
        <begin position="20"/>
        <end position="454"/>
    </location>
</feature>
<sequence>MRRAIFLPLLLLAACTAHPAAEVTMRAGSPATALVALPLLADGQRAVTAPLHGNADLARDFLDLEFQMESGRRLTMLTRFETPVTVALAGAVPQQAAAELQRVVGRMQAEAGLDIRMAATGSSASIVIEFLPRRSLSRAAPTAACFVVPNVSSFAEYRRHRTDALTDWGQLTQRQRAAIFVPSDTSPQEVRDCFHEELAQALGPLNDLYRLTDSVFNDDNFNAVLTPFDMLILRIHYAPDLHSGMTEAEVAARLPAILARLNPAGIGLPATVADIGPHDWTDAVEATFGPMGGKARAASAQRMLAIAHAEGWTDARLGLALYAVGRSQLGFDPQAAVQALTEARRVYANLPGAEVHVAHVDMQLAAIALKTGQPRQAIAFADHAIPVARHSQNFSLAATLMLIKAHALERTGQTAAARSLHLDAAPLARYGFGSDKQMRARMAEIAALDARDGG</sequence>
<keyword evidence="1" id="KW-0732">Signal</keyword>
<dbReference type="AlphaFoldDB" id="A0A8J7STU3"/>
<gene>
    <name evidence="2" type="ORF">JI744_06890</name>
</gene>
<evidence type="ECO:0000256" key="1">
    <source>
        <dbReference type="SAM" id="SignalP"/>
    </source>
</evidence>
<keyword evidence="3" id="KW-1185">Reference proteome</keyword>
<evidence type="ECO:0000313" key="2">
    <source>
        <dbReference type="EMBL" id="MBL4927827.1"/>
    </source>
</evidence>
<dbReference type="PROSITE" id="PS51257">
    <property type="entry name" value="PROKAR_LIPOPROTEIN"/>
    <property type="match status" value="1"/>
</dbReference>
<dbReference type="SUPFAM" id="SSF48452">
    <property type="entry name" value="TPR-like"/>
    <property type="match status" value="1"/>
</dbReference>
<reference evidence="2" key="1">
    <citation type="submission" date="2021-01" db="EMBL/GenBank/DDBJ databases">
        <title>Genome seq and assembly of Tabrizicola sp. KVB23.</title>
        <authorList>
            <person name="Chhetri G."/>
        </authorList>
    </citation>
    <scope>NUCLEOTIDE SEQUENCE</scope>
    <source>
        <strain evidence="2">KVB23</strain>
    </source>
</reference>
<organism evidence="2 3">
    <name type="scientific">Fuscibacter oryzae</name>
    <dbReference type="NCBI Taxonomy" id="2803939"/>
    <lineage>
        <taxon>Bacteria</taxon>
        <taxon>Pseudomonadati</taxon>
        <taxon>Pseudomonadota</taxon>
        <taxon>Alphaproteobacteria</taxon>
        <taxon>Rhodobacterales</taxon>
        <taxon>Paracoccaceae</taxon>
        <taxon>Fuscibacter</taxon>
    </lineage>
</organism>
<dbReference type="EMBL" id="JAESVP010000003">
    <property type="protein sequence ID" value="MBL4927827.1"/>
    <property type="molecule type" value="Genomic_DNA"/>
</dbReference>
<comment type="caution">
    <text evidence="2">The sequence shown here is derived from an EMBL/GenBank/DDBJ whole genome shotgun (WGS) entry which is preliminary data.</text>
</comment>
<dbReference type="RefSeq" id="WP_202658963.1">
    <property type="nucleotide sequence ID" value="NZ_JAESVP010000003.1"/>
</dbReference>
<dbReference type="InterPro" id="IPR021323">
    <property type="entry name" value="DUF2927"/>
</dbReference>
<dbReference type="Proteomes" id="UP000619033">
    <property type="component" value="Unassembled WGS sequence"/>
</dbReference>
<evidence type="ECO:0000313" key="3">
    <source>
        <dbReference type="Proteomes" id="UP000619033"/>
    </source>
</evidence>
<proteinExistence type="predicted"/>
<accession>A0A8J7STU3</accession>
<dbReference type="Pfam" id="PF11150">
    <property type="entry name" value="DUF2927"/>
    <property type="match status" value="1"/>
</dbReference>
<name>A0A8J7STU3_9RHOB</name>